<accession>A0A174QC06</accession>
<dbReference type="PROSITE" id="PS51192">
    <property type="entry name" value="HELICASE_ATP_BIND_1"/>
    <property type="match status" value="1"/>
</dbReference>
<organism evidence="8 9">
    <name type="scientific">Bacteroides thetaiotaomicron</name>
    <dbReference type="NCBI Taxonomy" id="818"/>
    <lineage>
        <taxon>Bacteria</taxon>
        <taxon>Pseudomonadati</taxon>
        <taxon>Bacteroidota</taxon>
        <taxon>Bacteroidia</taxon>
        <taxon>Bacteroidales</taxon>
        <taxon>Bacteroidaceae</taxon>
        <taxon>Bacteroides</taxon>
    </lineage>
</organism>
<gene>
    <name evidence="8" type="primary">dbpA</name>
    <name evidence="8" type="ORF">ERS852557_01374</name>
</gene>
<evidence type="ECO:0000256" key="3">
    <source>
        <dbReference type="ARBA" id="ARBA00022806"/>
    </source>
</evidence>
<evidence type="ECO:0000313" key="9">
    <source>
        <dbReference type="Proteomes" id="UP000095541"/>
    </source>
</evidence>
<dbReference type="PANTHER" id="PTHR47959:SF1">
    <property type="entry name" value="ATP-DEPENDENT RNA HELICASE DBPA"/>
    <property type="match status" value="1"/>
</dbReference>
<keyword evidence="3 8" id="KW-0347">Helicase</keyword>
<reference evidence="8 9" key="1">
    <citation type="submission" date="2015-09" db="EMBL/GenBank/DDBJ databases">
        <authorList>
            <consortium name="Pathogen Informatics"/>
        </authorList>
    </citation>
    <scope>NUCLEOTIDE SEQUENCE [LARGE SCALE GENOMIC DNA]</scope>
    <source>
        <strain evidence="8 9">2789STDY5834945</strain>
    </source>
</reference>
<dbReference type="SUPFAM" id="SSF52540">
    <property type="entry name" value="P-loop containing nucleoside triphosphate hydrolases"/>
    <property type="match status" value="1"/>
</dbReference>
<sequence>MVLFRFPAFFMRYLTESFRPFCIFVPMLEKNEIIQSALQNLKIESLNPMQEAALEQGTGRKDVILLSPTGSGKTLAYLLPLLLTLKPNDDSVQVLILVPSRELALQIDTVFRSMGTSWKTCCCYGGHPIAEEKKSIAGNHPAIILGTPGRITDHLSKGNFDPETIETLIIDEFDKSLEFGFHDEMAEIITQLPGLKKRMLLSATDAEEIPQFTGLNRTVKLDFLPEATEEQENRLKLMKVLSPSKDKIDTLYNLLCTLGSSSSIVFCNHRDAVDRVHKLLEDKKLSAERFHGGMEQPERERALYKFRNGSCHVLISTDLAARGLDIPEIEHIIHYHLPVNEEAFTHRNGRTARWDATGTSYLILHAEEKLPEYIPEDVETMELPENPSRPPKSVWTTIYIGKGKKEKLSRMDIAGFLYKKGNLTREDVGAIDVKEHYAFVAVRRAKVKQLLNLIQGEKIKGMKTIIEEAK</sequence>
<dbReference type="CDD" id="cd00268">
    <property type="entry name" value="DEADc"/>
    <property type="match status" value="1"/>
</dbReference>
<dbReference type="AlphaFoldDB" id="A0A174QC06"/>
<dbReference type="InterPro" id="IPR050079">
    <property type="entry name" value="DEAD_box_RNA_helicase"/>
</dbReference>
<dbReference type="Proteomes" id="UP000095541">
    <property type="component" value="Unassembled WGS sequence"/>
</dbReference>
<name>A0A174QC06_BACT4</name>
<dbReference type="SMART" id="SM00487">
    <property type="entry name" value="DEXDc"/>
    <property type="match status" value="1"/>
</dbReference>
<protein>
    <submittedName>
        <fullName evidence="8">ATP-independent RNA helicase</fullName>
        <ecNumber evidence="8">3.6.4.13</ecNumber>
    </submittedName>
</protein>
<dbReference type="Gene3D" id="3.30.70.330">
    <property type="match status" value="1"/>
</dbReference>
<dbReference type="Gene3D" id="3.40.50.300">
    <property type="entry name" value="P-loop containing nucleotide triphosphate hydrolases"/>
    <property type="match status" value="2"/>
</dbReference>
<dbReference type="Pfam" id="PF00270">
    <property type="entry name" value="DEAD"/>
    <property type="match status" value="1"/>
</dbReference>
<comment type="similarity">
    <text evidence="5">Belongs to the DEAD box helicase family.</text>
</comment>
<dbReference type="GO" id="GO:0003676">
    <property type="term" value="F:nucleic acid binding"/>
    <property type="evidence" value="ECO:0007669"/>
    <property type="project" value="InterPro"/>
</dbReference>
<dbReference type="InterPro" id="IPR005580">
    <property type="entry name" value="DbpA/CsdA_RNA-bd_dom"/>
</dbReference>
<dbReference type="GO" id="GO:0005829">
    <property type="term" value="C:cytosol"/>
    <property type="evidence" value="ECO:0007669"/>
    <property type="project" value="TreeGrafter"/>
</dbReference>
<evidence type="ECO:0000259" key="6">
    <source>
        <dbReference type="PROSITE" id="PS51192"/>
    </source>
</evidence>
<proteinExistence type="inferred from homology"/>
<dbReference type="CDD" id="cd18787">
    <property type="entry name" value="SF2_C_DEAD"/>
    <property type="match status" value="1"/>
</dbReference>
<dbReference type="InterPro" id="IPR014001">
    <property type="entry name" value="Helicase_ATP-bd"/>
</dbReference>
<dbReference type="InterPro" id="IPR011545">
    <property type="entry name" value="DEAD/DEAH_box_helicase_dom"/>
</dbReference>
<dbReference type="InterPro" id="IPR012677">
    <property type="entry name" value="Nucleotide-bd_a/b_plait_sf"/>
</dbReference>
<dbReference type="InterPro" id="IPR044742">
    <property type="entry name" value="DEAD/DEAH_RhlB"/>
</dbReference>
<keyword evidence="1" id="KW-0547">Nucleotide-binding</keyword>
<dbReference type="InterPro" id="IPR001650">
    <property type="entry name" value="Helicase_C-like"/>
</dbReference>
<dbReference type="EMBL" id="CZBI01000002">
    <property type="protein sequence ID" value="CUP70894.1"/>
    <property type="molecule type" value="Genomic_DNA"/>
</dbReference>
<dbReference type="EC" id="3.6.4.13" evidence="8"/>
<dbReference type="SMART" id="SM00490">
    <property type="entry name" value="HELICc"/>
    <property type="match status" value="1"/>
</dbReference>
<evidence type="ECO:0000313" key="8">
    <source>
        <dbReference type="EMBL" id="CUP70894.1"/>
    </source>
</evidence>
<evidence type="ECO:0000256" key="2">
    <source>
        <dbReference type="ARBA" id="ARBA00022801"/>
    </source>
</evidence>
<keyword evidence="4" id="KW-0067">ATP-binding</keyword>
<dbReference type="PANTHER" id="PTHR47959">
    <property type="entry name" value="ATP-DEPENDENT RNA HELICASE RHLE-RELATED"/>
    <property type="match status" value="1"/>
</dbReference>
<keyword evidence="2 8" id="KW-0378">Hydrolase</keyword>
<dbReference type="Pfam" id="PF00271">
    <property type="entry name" value="Helicase_C"/>
    <property type="match status" value="1"/>
</dbReference>
<dbReference type="GO" id="GO:0003724">
    <property type="term" value="F:RNA helicase activity"/>
    <property type="evidence" value="ECO:0007669"/>
    <property type="project" value="UniProtKB-EC"/>
</dbReference>
<evidence type="ECO:0000259" key="7">
    <source>
        <dbReference type="PROSITE" id="PS51194"/>
    </source>
</evidence>
<dbReference type="GO" id="GO:0005524">
    <property type="term" value="F:ATP binding"/>
    <property type="evidence" value="ECO:0007669"/>
    <property type="project" value="UniProtKB-KW"/>
</dbReference>
<dbReference type="InterPro" id="IPR027417">
    <property type="entry name" value="P-loop_NTPase"/>
</dbReference>
<feature type="domain" description="Helicase C-terminal" evidence="7">
    <location>
        <begin position="250"/>
        <end position="394"/>
    </location>
</feature>
<dbReference type="CDD" id="cd12252">
    <property type="entry name" value="RRM_DbpA"/>
    <property type="match status" value="1"/>
</dbReference>
<feature type="domain" description="Helicase ATP-binding" evidence="6">
    <location>
        <begin position="54"/>
        <end position="223"/>
    </location>
</feature>
<evidence type="ECO:0000256" key="5">
    <source>
        <dbReference type="ARBA" id="ARBA00038437"/>
    </source>
</evidence>
<dbReference type="Pfam" id="PF03880">
    <property type="entry name" value="DbpA"/>
    <property type="match status" value="1"/>
</dbReference>
<dbReference type="PROSITE" id="PS51194">
    <property type="entry name" value="HELICASE_CTER"/>
    <property type="match status" value="1"/>
</dbReference>
<dbReference type="GO" id="GO:0016787">
    <property type="term" value="F:hydrolase activity"/>
    <property type="evidence" value="ECO:0007669"/>
    <property type="project" value="UniProtKB-KW"/>
</dbReference>
<evidence type="ECO:0000256" key="1">
    <source>
        <dbReference type="ARBA" id="ARBA00022741"/>
    </source>
</evidence>
<evidence type="ECO:0000256" key="4">
    <source>
        <dbReference type="ARBA" id="ARBA00022840"/>
    </source>
</evidence>